<feature type="non-terminal residue" evidence="1">
    <location>
        <position position="1"/>
    </location>
</feature>
<dbReference type="AlphaFoldDB" id="A0A0K2TTG8"/>
<dbReference type="EMBL" id="HACA01011749">
    <property type="protein sequence ID" value="CDW29110.1"/>
    <property type="molecule type" value="Transcribed_RNA"/>
</dbReference>
<name>A0A0K2TTG8_LEPSM</name>
<proteinExistence type="predicted"/>
<evidence type="ECO:0000313" key="1">
    <source>
        <dbReference type="EMBL" id="CDW29110.1"/>
    </source>
</evidence>
<sequence>GEAADSTFYEFNKHNTKDFVSSFRICVISYSYFDKIINSMYLVIHHFSLNNLVKRKIQKDR</sequence>
<accession>A0A0K2TTG8</accession>
<protein>
    <submittedName>
        <fullName evidence="1">Uncharacterized protein</fullName>
    </submittedName>
</protein>
<reference evidence="1" key="1">
    <citation type="submission" date="2014-05" db="EMBL/GenBank/DDBJ databases">
        <authorList>
            <person name="Chronopoulou M."/>
        </authorList>
    </citation>
    <scope>NUCLEOTIDE SEQUENCE</scope>
    <source>
        <tissue evidence="1">Whole organism</tissue>
    </source>
</reference>
<organism evidence="1">
    <name type="scientific">Lepeophtheirus salmonis</name>
    <name type="common">Salmon louse</name>
    <name type="synonym">Caligus salmonis</name>
    <dbReference type="NCBI Taxonomy" id="72036"/>
    <lineage>
        <taxon>Eukaryota</taxon>
        <taxon>Metazoa</taxon>
        <taxon>Ecdysozoa</taxon>
        <taxon>Arthropoda</taxon>
        <taxon>Crustacea</taxon>
        <taxon>Multicrustacea</taxon>
        <taxon>Hexanauplia</taxon>
        <taxon>Copepoda</taxon>
        <taxon>Siphonostomatoida</taxon>
        <taxon>Caligidae</taxon>
        <taxon>Lepeophtheirus</taxon>
    </lineage>
</organism>